<evidence type="ECO:0000256" key="3">
    <source>
        <dbReference type="ARBA" id="ARBA00023002"/>
    </source>
</evidence>
<dbReference type="Pfam" id="PF08240">
    <property type="entry name" value="ADH_N"/>
    <property type="match status" value="1"/>
</dbReference>
<evidence type="ECO:0000313" key="7">
    <source>
        <dbReference type="Proteomes" id="UP000252731"/>
    </source>
</evidence>
<organism evidence="6 7">
    <name type="scientific">Cytobacillus firmus</name>
    <name type="common">Bacillus firmus</name>
    <dbReference type="NCBI Taxonomy" id="1399"/>
    <lineage>
        <taxon>Bacteria</taxon>
        <taxon>Bacillati</taxon>
        <taxon>Bacillota</taxon>
        <taxon>Bacilli</taxon>
        <taxon>Bacillales</taxon>
        <taxon>Bacillaceae</taxon>
        <taxon>Cytobacillus</taxon>
    </lineage>
</organism>
<evidence type="ECO:0000256" key="2">
    <source>
        <dbReference type="ARBA" id="ARBA00022833"/>
    </source>
</evidence>
<reference evidence="6 7" key="1">
    <citation type="submission" date="2018-06" db="EMBL/GenBank/DDBJ databases">
        <title>Freshwater and sediment microbial communities from various areas in North America, analyzing microbe dynamics in response to fracking.</title>
        <authorList>
            <person name="Lamendella R."/>
        </authorList>
    </citation>
    <scope>NUCLEOTIDE SEQUENCE [LARGE SCALE GENOMIC DNA]</scope>
    <source>
        <strain evidence="6 7">14_TX</strain>
    </source>
</reference>
<dbReference type="Gene3D" id="3.90.180.10">
    <property type="entry name" value="Medium-chain alcohol dehydrogenases, catalytic domain"/>
    <property type="match status" value="1"/>
</dbReference>
<protein>
    <submittedName>
        <fullName evidence="6">D-arabinose 1-dehydrogenase-like Zn-dependent alcohol dehydrogenase</fullName>
    </submittedName>
</protein>
<dbReference type="InterPro" id="IPR036291">
    <property type="entry name" value="NAD(P)-bd_dom_sf"/>
</dbReference>
<accession>A0A366JRV9</accession>
<feature type="domain" description="Enoyl reductase (ER)" evidence="5">
    <location>
        <begin position="16"/>
        <end position="330"/>
    </location>
</feature>
<dbReference type="PANTHER" id="PTHR43401">
    <property type="entry name" value="L-THREONINE 3-DEHYDROGENASE"/>
    <property type="match status" value="1"/>
</dbReference>
<proteinExistence type="inferred from homology"/>
<dbReference type="RefSeq" id="WP_181782360.1">
    <property type="nucleotide sequence ID" value="NZ_QNSF01000009.1"/>
</dbReference>
<keyword evidence="7" id="KW-1185">Reference proteome</keyword>
<evidence type="ECO:0000256" key="4">
    <source>
        <dbReference type="RuleBase" id="RU361277"/>
    </source>
</evidence>
<comment type="similarity">
    <text evidence="4">Belongs to the zinc-containing alcohol dehydrogenase family.</text>
</comment>
<comment type="caution">
    <text evidence="6">The sequence shown here is derived from an EMBL/GenBank/DDBJ whole genome shotgun (WGS) entry which is preliminary data.</text>
</comment>
<dbReference type="InterPro" id="IPR002328">
    <property type="entry name" value="ADH_Zn_CS"/>
</dbReference>
<dbReference type="InterPro" id="IPR013154">
    <property type="entry name" value="ADH-like_N"/>
</dbReference>
<evidence type="ECO:0000259" key="5">
    <source>
        <dbReference type="SMART" id="SM00829"/>
    </source>
</evidence>
<dbReference type="SUPFAM" id="SSF50129">
    <property type="entry name" value="GroES-like"/>
    <property type="match status" value="1"/>
</dbReference>
<dbReference type="CDD" id="cd08231">
    <property type="entry name" value="MDR_TM0436_like"/>
    <property type="match status" value="1"/>
</dbReference>
<dbReference type="SUPFAM" id="SSF51735">
    <property type="entry name" value="NAD(P)-binding Rossmann-fold domains"/>
    <property type="match status" value="1"/>
</dbReference>
<keyword evidence="1 4" id="KW-0479">Metal-binding</keyword>
<dbReference type="InterPro" id="IPR020843">
    <property type="entry name" value="ER"/>
</dbReference>
<evidence type="ECO:0000313" key="6">
    <source>
        <dbReference type="EMBL" id="RBP90585.1"/>
    </source>
</evidence>
<dbReference type="GO" id="GO:0008270">
    <property type="term" value="F:zinc ion binding"/>
    <property type="evidence" value="ECO:0007669"/>
    <property type="project" value="InterPro"/>
</dbReference>
<gene>
    <name evidence="6" type="ORF">DFO70_10991</name>
</gene>
<comment type="cofactor">
    <cofactor evidence="4">
        <name>Zn(2+)</name>
        <dbReference type="ChEBI" id="CHEBI:29105"/>
    </cofactor>
</comment>
<keyword evidence="2 4" id="KW-0862">Zinc</keyword>
<dbReference type="InterPro" id="IPR013149">
    <property type="entry name" value="ADH-like_C"/>
</dbReference>
<keyword evidence="3" id="KW-0560">Oxidoreductase</keyword>
<dbReference type="InterPro" id="IPR050129">
    <property type="entry name" value="Zn_alcohol_dh"/>
</dbReference>
<dbReference type="AlphaFoldDB" id="A0A366JRV9"/>
<dbReference type="GO" id="GO:0016491">
    <property type="term" value="F:oxidoreductase activity"/>
    <property type="evidence" value="ECO:0007669"/>
    <property type="project" value="UniProtKB-KW"/>
</dbReference>
<dbReference type="PANTHER" id="PTHR43401:SF2">
    <property type="entry name" value="L-THREONINE 3-DEHYDROGENASE"/>
    <property type="match status" value="1"/>
</dbReference>
<dbReference type="EMBL" id="QNSF01000009">
    <property type="protein sequence ID" value="RBP90585.1"/>
    <property type="molecule type" value="Genomic_DNA"/>
</dbReference>
<dbReference type="Proteomes" id="UP000252731">
    <property type="component" value="Unassembled WGS sequence"/>
</dbReference>
<dbReference type="SMART" id="SM00829">
    <property type="entry name" value="PKS_ER"/>
    <property type="match status" value="1"/>
</dbReference>
<dbReference type="InterPro" id="IPR011032">
    <property type="entry name" value="GroES-like_sf"/>
</dbReference>
<evidence type="ECO:0000256" key="1">
    <source>
        <dbReference type="ARBA" id="ARBA00022723"/>
    </source>
</evidence>
<dbReference type="Pfam" id="PF00107">
    <property type="entry name" value="ADH_zinc_N"/>
    <property type="match status" value="1"/>
</dbReference>
<name>A0A366JRV9_CYTFI</name>
<sequence length="368" mass="40792">MAEKTAVKTGKVAVMTEPLNLKYQEYSIPSPQPGSLVVKVTRTNVCGSELHIWRGHHPSIKRGVLGHEMIGTIHELGEGVTKDYAGNPVKVGDRIVSTYFLTCRKCSPCQEGTFHLCENAYEFWTKQPEIEPHFHGSFATHYYIHENQYFYKVPENVSDVAAASANCALSQVYFGIEVAELRYNQTIVIQGAGGLGLYASAIAKEKGAKVIVIDSIKNRLEQAKKFGADHVIDMNEYSTLESRENAILQLTNGKGADIGMELAGVPAAFAEGIHLIRPGGKYVTIGNVSIGKFVEFDPGLLTRKSIKILPIVRYNPWYLRKSLEFLSASIEKYPFDQMLDAEFTLDQIQEALDKSSAREVTRASIIVD</sequence>
<dbReference type="PROSITE" id="PS00059">
    <property type="entry name" value="ADH_ZINC"/>
    <property type="match status" value="1"/>
</dbReference>